<evidence type="ECO:0000256" key="3">
    <source>
        <dbReference type="ARBA" id="ARBA00022475"/>
    </source>
</evidence>
<keyword evidence="14" id="KW-1208">Phospholipid metabolism</keyword>
<keyword evidence="4" id="KW-0444">Lipid biosynthesis</keyword>
<gene>
    <name evidence="20" type="ORF">COU31_03835</name>
</gene>
<evidence type="ECO:0000256" key="5">
    <source>
        <dbReference type="ARBA" id="ARBA00022679"/>
    </source>
</evidence>
<evidence type="ECO:0000256" key="17">
    <source>
        <dbReference type="PIRSR" id="PIRSR600829-3"/>
    </source>
</evidence>
<evidence type="ECO:0000256" key="1">
    <source>
        <dbReference type="ARBA" id="ARBA00004651"/>
    </source>
</evidence>
<evidence type="ECO:0000313" key="20">
    <source>
        <dbReference type="EMBL" id="PIT87268.1"/>
    </source>
</evidence>
<name>A0A2M6W397_9BACT</name>
<evidence type="ECO:0000256" key="11">
    <source>
        <dbReference type="ARBA" id="ARBA00023098"/>
    </source>
</evidence>
<organism evidence="20 21">
    <name type="scientific">Candidatus Magasanikbacteria bacterium CG10_big_fil_rev_8_21_14_0_10_40_10</name>
    <dbReference type="NCBI Taxonomy" id="1974648"/>
    <lineage>
        <taxon>Bacteria</taxon>
        <taxon>Candidatus Magasanikiibacteriota</taxon>
    </lineage>
</organism>
<evidence type="ECO:0000256" key="4">
    <source>
        <dbReference type="ARBA" id="ARBA00022516"/>
    </source>
</evidence>
<evidence type="ECO:0000256" key="6">
    <source>
        <dbReference type="ARBA" id="ARBA00022692"/>
    </source>
</evidence>
<dbReference type="GO" id="GO:0016301">
    <property type="term" value="F:kinase activity"/>
    <property type="evidence" value="ECO:0007669"/>
    <property type="project" value="UniProtKB-KW"/>
</dbReference>
<protein>
    <submittedName>
        <fullName evidence="20">Diacylglycerol kinase</fullName>
    </submittedName>
</protein>
<keyword evidence="10 19" id="KW-1133">Transmembrane helix</keyword>
<comment type="similarity">
    <text evidence="2">Belongs to the bacterial diacylglycerol kinase family.</text>
</comment>
<dbReference type="Pfam" id="PF01219">
    <property type="entry name" value="DAGK_prokar"/>
    <property type="match status" value="1"/>
</dbReference>
<comment type="subcellular location">
    <subcellularLocation>
        <location evidence="1">Cell membrane</location>
        <topology evidence="1">Multi-pass membrane protein</topology>
    </subcellularLocation>
</comment>
<feature type="binding site" evidence="18">
    <location>
        <position position="73"/>
    </location>
    <ligand>
        <name>a divalent metal cation</name>
        <dbReference type="ChEBI" id="CHEBI:60240"/>
    </ligand>
</feature>
<keyword evidence="7 17" id="KW-0547">Nucleotide-binding</keyword>
<reference evidence="21" key="1">
    <citation type="submission" date="2017-09" db="EMBL/GenBank/DDBJ databases">
        <title>Depth-based differentiation of microbial function through sediment-hosted aquifers and enrichment of novel symbionts in the deep terrestrial subsurface.</title>
        <authorList>
            <person name="Probst A.J."/>
            <person name="Ladd B."/>
            <person name="Jarett J.K."/>
            <person name="Geller-Mcgrath D.E."/>
            <person name="Sieber C.M.K."/>
            <person name="Emerson J.B."/>
            <person name="Anantharaman K."/>
            <person name="Thomas B.C."/>
            <person name="Malmstrom R."/>
            <person name="Stieglmeier M."/>
            <person name="Klingl A."/>
            <person name="Woyke T."/>
            <person name="Ryan C.M."/>
            <person name="Banfield J.F."/>
        </authorList>
    </citation>
    <scope>NUCLEOTIDE SEQUENCE [LARGE SCALE GENOMIC DNA]</scope>
</reference>
<dbReference type="InterPro" id="IPR000829">
    <property type="entry name" value="DAGK"/>
</dbReference>
<evidence type="ECO:0000256" key="8">
    <source>
        <dbReference type="ARBA" id="ARBA00022777"/>
    </source>
</evidence>
<keyword evidence="9 17" id="KW-0067">ATP-binding</keyword>
<dbReference type="GO" id="GO:0046872">
    <property type="term" value="F:metal ion binding"/>
    <property type="evidence" value="ECO:0007669"/>
    <property type="project" value="UniProtKB-KW"/>
</dbReference>
<evidence type="ECO:0000256" key="14">
    <source>
        <dbReference type="ARBA" id="ARBA00023264"/>
    </source>
</evidence>
<feature type="binding site" evidence="17">
    <location>
        <position position="73"/>
    </location>
    <ligand>
        <name>ATP</name>
        <dbReference type="ChEBI" id="CHEBI:30616"/>
    </ligand>
</feature>
<dbReference type="GO" id="GO:0005524">
    <property type="term" value="F:ATP binding"/>
    <property type="evidence" value="ECO:0007669"/>
    <property type="project" value="UniProtKB-KW"/>
</dbReference>
<dbReference type="CDD" id="cd14263">
    <property type="entry name" value="DAGK_IM_like"/>
    <property type="match status" value="1"/>
</dbReference>
<dbReference type="GO" id="GO:0008654">
    <property type="term" value="P:phospholipid biosynthetic process"/>
    <property type="evidence" value="ECO:0007669"/>
    <property type="project" value="UniProtKB-KW"/>
</dbReference>
<feature type="binding site" evidence="17">
    <location>
        <begin position="91"/>
        <end position="92"/>
    </location>
    <ligand>
        <name>ATP</name>
        <dbReference type="ChEBI" id="CHEBI:30616"/>
    </ligand>
</feature>
<proteinExistence type="inferred from homology"/>
<keyword evidence="18" id="KW-0460">Magnesium</keyword>
<dbReference type="PANTHER" id="PTHR34299:SF1">
    <property type="entry name" value="DIACYLGLYCEROL KINASE"/>
    <property type="match status" value="1"/>
</dbReference>
<accession>A0A2M6W397</accession>
<feature type="transmembrane region" description="Helical" evidence="19">
    <location>
        <begin position="30"/>
        <end position="47"/>
    </location>
</feature>
<comment type="caution">
    <text evidence="20">The sequence shown here is derived from an EMBL/GenBank/DDBJ whole genome shotgun (WGS) entry which is preliminary data.</text>
</comment>
<dbReference type="Proteomes" id="UP000231183">
    <property type="component" value="Unassembled WGS sequence"/>
</dbReference>
<evidence type="ECO:0000256" key="19">
    <source>
        <dbReference type="SAM" id="Phobius"/>
    </source>
</evidence>
<keyword evidence="5" id="KW-0808">Transferase</keyword>
<dbReference type="Gene3D" id="1.10.287.3610">
    <property type="match status" value="1"/>
</dbReference>
<feature type="active site" description="Proton acceptor" evidence="15">
    <location>
        <position position="66"/>
    </location>
</feature>
<sequence>MKYLKELRQSLKNARQGLVHVFKTQSNFRFQVYATVVLLVLSFFLSLKAWEYIVIILLAVWVMVMEIINTVIEKFNDLLKPRFNHYSGLVKDIMAGAVLLTGLGAAVVGLIILLPHLVALTK</sequence>
<evidence type="ECO:0000256" key="7">
    <source>
        <dbReference type="ARBA" id="ARBA00022741"/>
    </source>
</evidence>
<feature type="binding site" evidence="16">
    <location>
        <position position="66"/>
    </location>
    <ligand>
        <name>substrate</name>
    </ligand>
</feature>
<evidence type="ECO:0000256" key="9">
    <source>
        <dbReference type="ARBA" id="ARBA00022840"/>
    </source>
</evidence>
<comment type="cofactor">
    <cofactor evidence="18">
        <name>Mg(2+)</name>
        <dbReference type="ChEBI" id="CHEBI:18420"/>
    </cofactor>
    <text evidence="18">Mn(2+), Zn(2+), Cd(2+) and Co(2+) support activity to lesser extents.</text>
</comment>
<evidence type="ECO:0000256" key="16">
    <source>
        <dbReference type="PIRSR" id="PIRSR600829-2"/>
    </source>
</evidence>
<feature type="transmembrane region" description="Helical" evidence="19">
    <location>
        <begin position="93"/>
        <end position="118"/>
    </location>
</feature>
<evidence type="ECO:0000256" key="13">
    <source>
        <dbReference type="ARBA" id="ARBA00023209"/>
    </source>
</evidence>
<evidence type="ECO:0000313" key="21">
    <source>
        <dbReference type="Proteomes" id="UP000231183"/>
    </source>
</evidence>
<keyword evidence="13" id="KW-0594">Phospholipid biosynthesis</keyword>
<feature type="transmembrane region" description="Helical" evidence="19">
    <location>
        <begin position="53"/>
        <end position="72"/>
    </location>
</feature>
<evidence type="ECO:0000256" key="15">
    <source>
        <dbReference type="PIRSR" id="PIRSR600829-1"/>
    </source>
</evidence>
<keyword evidence="12 19" id="KW-0472">Membrane</keyword>
<dbReference type="InterPro" id="IPR036945">
    <property type="entry name" value="DAGK_sf"/>
</dbReference>
<evidence type="ECO:0000256" key="10">
    <source>
        <dbReference type="ARBA" id="ARBA00022989"/>
    </source>
</evidence>
<dbReference type="EMBL" id="PFBX01000043">
    <property type="protein sequence ID" value="PIT87268.1"/>
    <property type="molecule type" value="Genomic_DNA"/>
</dbReference>
<dbReference type="AlphaFoldDB" id="A0A2M6W397"/>
<evidence type="ECO:0000256" key="12">
    <source>
        <dbReference type="ARBA" id="ARBA00023136"/>
    </source>
</evidence>
<dbReference type="PANTHER" id="PTHR34299">
    <property type="entry name" value="DIACYLGLYCEROL KINASE"/>
    <property type="match status" value="1"/>
</dbReference>
<evidence type="ECO:0000256" key="2">
    <source>
        <dbReference type="ARBA" id="ARBA00005967"/>
    </source>
</evidence>
<dbReference type="GO" id="GO:0005886">
    <property type="term" value="C:plasma membrane"/>
    <property type="evidence" value="ECO:0007669"/>
    <property type="project" value="UniProtKB-SubCell"/>
</dbReference>
<keyword evidence="6 19" id="KW-0812">Transmembrane</keyword>
<keyword evidence="8 20" id="KW-0418">Kinase</keyword>
<evidence type="ECO:0000256" key="18">
    <source>
        <dbReference type="PIRSR" id="PIRSR600829-4"/>
    </source>
</evidence>
<keyword evidence="11" id="KW-0443">Lipid metabolism</keyword>
<keyword evidence="3" id="KW-1003">Cell membrane</keyword>
<keyword evidence="18" id="KW-0479">Metal-binding</keyword>